<dbReference type="InterPro" id="IPR026050">
    <property type="entry name" value="C1GALT1/C1GALT1_chp1"/>
</dbReference>
<evidence type="ECO:0000313" key="9">
    <source>
        <dbReference type="Proteomes" id="UP001234178"/>
    </source>
</evidence>
<comment type="subcellular location">
    <subcellularLocation>
        <location evidence="1">Membrane</location>
        <topology evidence="1">Single-pass type II membrane protein</topology>
    </subcellularLocation>
</comment>
<dbReference type="Gene3D" id="3.90.550.50">
    <property type="match status" value="1"/>
</dbReference>
<dbReference type="Proteomes" id="UP001234178">
    <property type="component" value="Unassembled WGS sequence"/>
</dbReference>
<proteinExistence type="inferred from homology"/>
<evidence type="ECO:0000256" key="2">
    <source>
        <dbReference type="ARBA" id="ARBA00006462"/>
    </source>
</evidence>
<keyword evidence="9" id="KW-1185">Reference proteome</keyword>
<accession>A0ABQ9Z034</accession>
<keyword evidence="5 7" id="KW-1133">Transmembrane helix</keyword>
<dbReference type="PANTHER" id="PTHR23033:SF14">
    <property type="entry name" value="GLYCOPROTEIN-N-ACETYLGALACTOSAMINE 3-BETA-GALACTOSYLTRANSFERASE 1-RELATED"/>
    <property type="match status" value="1"/>
</dbReference>
<keyword evidence="6 7" id="KW-0472">Membrane</keyword>
<keyword evidence="3 7" id="KW-0812">Transmembrane</keyword>
<evidence type="ECO:0000313" key="8">
    <source>
        <dbReference type="EMBL" id="KAK4006268.1"/>
    </source>
</evidence>
<evidence type="ECO:0000256" key="5">
    <source>
        <dbReference type="ARBA" id="ARBA00022989"/>
    </source>
</evidence>
<evidence type="ECO:0000256" key="7">
    <source>
        <dbReference type="SAM" id="Phobius"/>
    </source>
</evidence>
<evidence type="ECO:0000256" key="1">
    <source>
        <dbReference type="ARBA" id="ARBA00004606"/>
    </source>
</evidence>
<organism evidence="8 9">
    <name type="scientific">Daphnia magna</name>
    <dbReference type="NCBI Taxonomy" id="35525"/>
    <lineage>
        <taxon>Eukaryota</taxon>
        <taxon>Metazoa</taxon>
        <taxon>Ecdysozoa</taxon>
        <taxon>Arthropoda</taxon>
        <taxon>Crustacea</taxon>
        <taxon>Branchiopoda</taxon>
        <taxon>Diplostraca</taxon>
        <taxon>Cladocera</taxon>
        <taxon>Anomopoda</taxon>
        <taxon>Daphniidae</taxon>
        <taxon>Daphnia</taxon>
    </lineage>
</organism>
<dbReference type="PANTHER" id="PTHR23033">
    <property type="entry name" value="BETA1,3-GALACTOSYLTRANSFERASE"/>
    <property type="match status" value="1"/>
</dbReference>
<reference evidence="8 9" key="1">
    <citation type="journal article" date="2023" name="Nucleic Acids Res.">
        <title>The hologenome of Daphnia magna reveals possible DNA methylation and microbiome-mediated evolution of the host genome.</title>
        <authorList>
            <person name="Chaturvedi A."/>
            <person name="Li X."/>
            <person name="Dhandapani V."/>
            <person name="Marshall H."/>
            <person name="Kissane S."/>
            <person name="Cuenca-Cambronero M."/>
            <person name="Asole G."/>
            <person name="Calvet F."/>
            <person name="Ruiz-Romero M."/>
            <person name="Marangio P."/>
            <person name="Guigo R."/>
            <person name="Rago D."/>
            <person name="Mirbahai L."/>
            <person name="Eastwood N."/>
            <person name="Colbourne J.K."/>
            <person name="Zhou J."/>
            <person name="Mallon E."/>
            <person name="Orsini L."/>
        </authorList>
    </citation>
    <scope>NUCLEOTIDE SEQUENCE [LARGE SCALE GENOMIC DNA]</scope>
    <source>
        <strain evidence="8">LRV0_1</strain>
    </source>
</reference>
<comment type="caution">
    <text evidence="8">The sequence shown here is derived from an EMBL/GenBank/DDBJ whole genome shotgun (WGS) entry which is preliminary data.</text>
</comment>
<keyword evidence="4" id="KW-0735">Signal-anchor</keyword>
<dbReference type="EMBL" id="JAOYFB010000002">
    <property type="protein sequence ID" value="KAK4006268.1"/>
    <property type="molecule type" value="Genomic_DNA"/>
</dbReference>
<evidence type="ECO:0000256" key="6">
    <source>
        <dbReference type="ARBA" id="ARBA00023136"/>
    </source>
</evidence>
<name>A0ABQ9Z034_9CRUS</name>
<evidence type="ECO:0008006" key="10">
    <source>
        <dbReference type="Google" id="ProtNLM"/>
    </source>
</evidence>
<feature type="transmembrane region" description="Helical" evidence="7">
    <location>
        <begin position="20"/>
        <end position="44"/>
    </location>
</feature>
<comment type="similarity">
    <text evidence="2">Belongs to the glycosyltransferase 31 family. Beta3-Gal-T subfamily.</text>
</comment>
<protein>
    <recommendedName>
        <fullName evidence="10">Glycoprotein-N-acetylgalactosamine 3-beta-galactosyltransferase 1</fullName>
    </recommendedName>
</protein>
<gene>
    <name evidence="8" type="ORF">OUZ56_011424</name>
</gene>
<sequence>MALIPAKLTSKICYSRRFSFSLVAVVTDLIKRYMCIPFVFWIYLTIHKPRFPGDDGEDAHGHDHGDAHNEEDMESLAGPVRDFGLHGRHEDSNAGEDEVARELREKVRVLCWVMTGPKNHEKKAIHVKRTWGKRCNILVFMSSVEDESLPSVALPVGEGRENLWGKTP</sequence>
<evidence type="ECO:0000256" key="3">
    <source>
        <dbReference type="ARBA" id="ARBA00022692"/>
    </source>
</evidence>
<evidence type="ECO:0000256" key="4">
    <source>
        <dbReference type="ARBA" id="ARBA00022968"/>
    </source>
</evidence>